<feature type="region of interest" description="Disordered" evidence="3">
    <location>
        <begin position="668"/>
        <end position="687"/>
    </location>
</feature>
<dbReference type="InterPro" id="IPR006652">
    <property type="entry name" value="Kelch_1"/>
</dbReference>
<feature type="region of interest" description="Disordered" evidence="3">
    <location>
        <begin position="1"/>
        <end position="24"/>
    </location>
</feature>
<dbReference type="AlphaFoldDB" id="A0A9P3LRR2"/>
<feature type="region of interest" description="Disordered" evidence="3">
    <location>
        <begin position="475"/>
        <end position="497"/>
    </location>
</feature>
<sequence length="737" mass="80194">MGTFGNTLSGARFPRVPERTTAHNGRRNDSFAACLLWLLVGTLILVSFSTSASAQSLPATPYVVTAAPLTTASKTQFFILGGVTVSMDKNGHPESTPINQFIALDLTVPWNATQPIWADIVPPRYLGHEILLIDGLLAVSLDGKHINTFGGLTDAGPESPISLQYTFADKTWTMSPAETNFMSDPTFRAAQDPETGLVYVAELNGDANFTQYMYSFDIAKNNITDGWLIPVVSTPHGLSSTMINPLCSVVYSAYRKSFLYLGATQYQTPTPLVLTEYIPTSNAWASLSVQEGGPSAKVYPCVASNEDGTKVVVFGGGLPTINSIDATYTNELWILDVPSMSWTQGPPAPEPRYGSACTIVNDTLINWGGFNGVPAESLPILLFDLKTNTFVDQYKPTWPDTSTKTTSAATSTSSTGTVTPTPTMSGNLDMSSDVKDSSNNQTAIIGGGAAGAVLLLSAAGAGFFFYRRKRTRTRRPAFQSREWSSTGDQDGDETLSSYEKRSRYNSLNSETIPMRAEFLEQERQKWRGSTTPQGYMSSGGSPYDRMSMEKTASSIDPADAFKAGAAAALEAIAISPRERELQLQILEAGFRERQSFIQAESQNERESALFRQSLNSSGVARNSFGTGAPLAVAINPSSFQSSSQYQGQAPAHQGQAQAQYQGQRWSIPLSPATSLPQQHQGDQHRQSMQLMHLQEQQLLQQQQRQQEQHLLQQLQVQQAQHGLVSPPPPLNYNTRPL</sequence>
<reference evidence="5" key="2">
    <citation type="journal article" date="2022" name="Microbiol. Resour. Announc.">
        <title>Whole-Genome Sequence of Entomortierella parvispora E1425, a Mucoromycotan Fungus Associated with Burkholderiaceae-Related Endosymbiotic Bacteria.</title>
        <authorList>
            <person name="Herlambang A."/>
            <person name="Guo Y."/>
            <person name="Takashima Y."/>
            <person name="Narisawa K."/>
            <person name="Ohta H."/>
            <person name="Nishizawa T."/>
        </authorList>
    </citation>
    <scope>NUCLEOTIDE SEQUENCE</scope>
    <source>
        <strain evidence="5">E1425</strain>
    </source>
</reference>
<keyword evidence="1" id="KW-0880">Kelch repeat</keyword>
<dbReference type="PANTHER" id="PTHR46093:SF18">
    <property type="entry name" value="FIBRONECTIN TYPE-III DOMAIN-CONTAINING PROTEIN"/>
    <property type="match status" value="1"/>
</dbReference>
<dbReference type="SUPFAM" id="SSF50965">
    <property type="entry name" value="Galactose oxidase, central domain"/>
    <property type="match status" value="1"/>
</dbReference>
<evidence type="ECO:0000256" key="4">
    <source>
        <dbReference type="SAM" id="Phobius"/>
    </source>
</evidence>
<reference evidence="5" key="1">
    <citation type="submission" date="2021-11" db="EMBL/GenBank/DDBJ databases">
        <authorList>
            <person name="Herlambang A."/>
            <person name="Guo Y."/>
            <person name="Takashima Y."/>
            <person name="Nishizawa T."/>
        </authorList>
    </citation>
    <scope>NUCLEOTIDE SEQUENCE</scope>
    <source>
        <strain evidence="5">E1425</strain>
    </source>
</reference>
<keyword evidence="4" id="KW-0812">Transmembrane</keyword>
<dbReference type="Gene3D" id="1.20.5.510">
    <property type="entry name" value="Single helix bin"/>
    <property type="match status" value="1"/>
</dbReference>
<dbReference type="PANTHER" id="PTHR46093">
    <property type="entry name" value="ACYL-COA-BINDING DOMAIN-CONTAINING PROTEIN 5"/>
    <property type="match status" value="1"/>
</dbReference>
<comment type="caution">
    <text evidence="5">The sequence shown here is derived from an EMBL/GenBank/DDBJ whole genome shotgun (WGS) entry which is preliminary data.</text>
</comment>
<keyword evidence="4" id="KW-1133">Transmembrane helix</keyword>
<feature type="region of interest" description="Disordered" evidence="3">
    <location>
        <begin position="714"/>
        <end position="737"/>
    </location>
</feature>
<feature type="region of interest" description="Disordered" evidence="3">
    <location>
        <begin position="398"/>
        <end position="435"/>
    </location>
</feature>
<keyword evidence="4" id="KW-0472">Membrane</keyword>
<dbReference type="OrthoDB" id="432528at2759"/>
<feature type="region of interest" description="Disordered" evidence="3">
    <location>
        <begin position="640"/>
        <end position="662"/>
    </location>
</feature>
<evidence type="ECO:0000313" key="6">
    <source>
        <dbReference type="Proteomes" id="UP000827284"/>
    </source>
</evidence>
<dbReference type="Proteomes" id="UP000827284">
    <property type="component" value="Unassembled WGS sequence"/>
</dbReference>
<feature type="compositionally biased region" description="Polar residues" evidence="3">
    <location>
        <begin position="671"/>
        <end position="680"/>
    </location>
</feature>
<evidence type="ECO:0000256" key="2">
    <source>
        <dbReference type="ARBA" id="ARBA00022737"/>
    </source>
</evidence>
<accession>A0A9P3LRR2</accession>
<name>A0A9P3LRR2_9FUNG</name>
<dbReference type="EMBL" id="BQFW01000001">
    <property type="protein sequence ID" value="GJJ67972.1"/>
    <property type="molecule type" value="Genomic_DNA"/>
</dbReference>
<feature type="compositionally biased region" description="Basic and acidic residues" evidence="3">
    <location>
        <begin position="15"/>
        <end position="24"/>
    </location>
</feature>
<dbReference type="Gene3D" id="2.120.10.80">
    <property type="entry name" value="Kelch-type beta propeller"/>
    <property type="match status" value="1"/>
</dbReference>
<gene>
    <name evidence="5" type="ORF">EMPS_00318</name>
</gene>
<keyword evidence="2" id="KW-0677">Repeat</keyword>
<evidence type="ECO:0000256" key="1">
    <source>
        <dbReference type="ARBA" id="ARBA00022441"/>
    </source>
</evidence>
<feature type="transmembrane region" description="Helical" evidence="4">
    <location>
        <begin position="443"/>
        <end position="466"/>
    </location>
</feature>
<proteinExistence type="predicted"/>
<keyword evidence="6" id="KW-1185">Reference proteome</keyword>
<dbReference type="InterPro" id="IPR015915">
    <property type="entry name" value="Kelch-typ_b-propeller"/>
</dbReference>
<evidence type="ECO:0000256" key="3">
    <source>
        <dbReference type="SAM" id="MobiDB-lite"/>
    </source>
</evidence>
<protein>
    <submittedName>
        <fullName evidence="5">Uncharacterized protein</fullName>
    </submittedName>
</protein>
<organism evidence="5 6">
    <name type="scientific">Entomortierella parvispora</name>
    <dbReference type="NCBI Taxonomy" id="205924"/>
    <lineage>
        <taxon>Eukaryota</taxon>
        <taxon>Fungi</taxon>
        <taxon>Fungi incertae sedis</taxon>
        <taxon>Mucoromycota</taxon>
        <taxon>Mortierellomycotina</taxon>
        <taxon>Mortierellomycetes</taxon>
        <taxon>Mortierellales</taxon>
        <taxon>Mortierellaceae</taxon>
        <taxon>Entomortierella</taxon>
    </lineage>
</organism>
<evidence type="ECO:0000313" key="5">
    <source>
        <dbReference type="EMBL" id="GJJ67972.1"/>
    </source>
</evidence>
<feature type="compositionally biased region" description="Low complexity" evidence="3">
    <location>
        <begin position="401"/>
        <end position="426"/>
    </location>
</feature>
<dbReference type="InterPro" id="IPR011043">
    <property type="entry name" value="Gal_Oxase/kelch_b-propeller"/>
</dbReference>
<dbReference type="SMART" id="SM00612">
    <property type="entry name" value="Kelch"/>
    <property type="match status" value="1"/>
</dbReference>